<dbReference type="EMBL" id="DVOD01000064">
    <property type="protein sequence ID" value="HIU93256.1"/>
    <property type="molecule type" value="Genomic_DNA"/>
</dbReference>
<sequence length="198" mass="21360">MALKTVTKLFGVDDAKLFPVTEDSETKFTCGDGIDLPGVRQISVTYEMEEKSLTGDEKVLEVSNKIKSVTFNMEYAKLSLEILAQLTGGSYTKTGSDDDEVGTFSFGGGDLPNYFQLKAQILDTSNDGGDVHFCIYKAKATAIPINGVQDDFATLTFDGKGVYTEHEFGAEGSKQTKLIDIEIHSKAKDLTATVDAGA</sequence>
<proteinExistence type="predicted"/>
<reference evidence="1" key="1">
    <citation type="submission" date="2020-10" db="EMBL/GenBank/DDBJ databases">
        <authorList>
            <person name="Gilroy R."/>
        </authorList>
    </citation>
    <scope>NUCLEOTIDE SEQUENCE</scope>
    <source>
        <strain evidence="1">CHK154-7741</strain>
    </source>
</reference>
<dbReference type="AlphaFoldDB" id="A0A9D1N232"/>
<dbReference type="Proteomes" id="UP000886748">
    <property type="component" value="Unassembled WGS sequence"/>
</dbReference>
<evidence type="ECO:0000313" key="2">
    <source>
        <dbReference type="Proteomes" id="UP000886748"/>
    </source>
</evidence>
<organism evidence="1 2">
    <name type="scientific">Candidatus Limenecus avicola</name>
    <dbReference type="NCBI Taxonomy" id="2840847"/>
    <lineage>
        <taxon>Bacteria</taxon>
        <taxon>Bacillati</taxon>
        <taxon>Bacillota</taxon>
        <taxon>Clostridia</taxon>
        <taxon>Eubacteriales</taxon>
        <taxon>Clostridiaceae</taxon>
        <taxon>Clostridiaceae incertae sedis</taxon>
        <taxon>Candidatus Limenecus</taxon>
    </lineage>
</organism>
<comment type="caution">
    <text evidence="1">The sequence shown here is derived from an EMBL/GenBank/DDBJ whole genome shotgun (WGS) entry which is preliminary data.</text>
</comment>
<reference evidence="1" key="2">
    <citation type="journal article" date="2021" name="PeerJ">
        <title>Extensive microbial diversity within the chicken gut microbiome revealed by metagenomics and culture.</title>
        <authorList>
            <person name="Gilroy R."/>
            <person name="Ravi A."/>
            <person name="Getino M."/>
            <person name="Pursley I."/>
            <person name="Horton D.L."/>
            <person name="Alikhan N.F."/>
            <person name="Baker D."/>
            <person name="Gharbi K."/>
            <person name="Hall N."/>
            <person name="Watson M."/>
            <person name="Adriaenssens E.M."/>
            <person name="Foster-Nyarko E."/>
            <person name="Jarju S."/>
            <person name="Secka A."/>
            <person name="Antonio M."/>
            <person name="Oren A."/>
            <person name="Chaudhuri R.R."/>
            <person name="La Ragione R."/>
            <person name="Hildebrand F."/>
            <person name="Pallen M.J."/>
        </authorList>
    </citation>
    <scope>NUCLEOTIDE SEQUENCE</scope>
    <source>
        <strain evidence="1">CHK154-7741</strain>
    </source>
</reference>
<evidence type="ECO:0008006" key="3">
    <source>
        <dbReference type="Google" id="ProtNLM"/>
    </source>
</evidence>
<evidence type="ECO:0000313" key="1">
    <source>
        <dbReference type="EMBL" id="HIU93256.1"/>
    </source>
</evidence>
<protein>
    <recommendedName>
        <fullName evidence="3">Phage tail protein</fullName>
    </recommendedName>
</protein>
<accession>A0A9D1N232</accession>
<gene>
    <name evidence="1" type="ORF">IAD26_09020</name>
</gene>
<name>A0A9D1N232_9CLOT</name>